<dbReference type="GO" id="GO:0016020">
    <property type="term" value="C:membrane"/>
    <property type="evidence" value="ECO:0007669"/>
    <property type="project" value="UniProtKB-SubCell"/>
</dbReference>
<evidence type="ECO:0000256" key="2">
    <source>
        <dbReference type="ARBA" id="ARBA00022448"/>
    </source>
</evidence>
<dbReference type="OrthoDB" id="4540492at2759"/>
<evidence type="ECO:0008006" key="11">
    <source>
        <dbReference type="Google" id="ProtNLM"/>
    </source>
</evidence>
<protein>
    <recommendedName>
        <fullName evidence="11">Major facilitator superfamily (MFS) profile domain-containing protein</fullName>
    </recommendedName>
</protein>
<evidence type="ECO:0000313" key="7">
    <source>
        <dbReference type="EMBL" id="RLN53127.1"/>
    </source>
</evidence>
<reference evidence="9 10" key="1">
    <citation type="submission" date="2018-07" db="EMBL/GenBank/DDBJ databases">
        <title>Genome sequencing of oomycete isolates from Chile give support for New Zealand origin for Phytophthora kernoviae and make available the first Nothophytophthora sp. genome.</title>
        <authorList>
            <person name="Studholme D.J."/>
            <person name="Sanfuentes E."/>
            <person name="Panda P."/>
            <person name="Hill R."/>
            <person name="Sambles C."/>
            <person name="Grant M."/>
            <person name="Williams N.M."/>
            <person name="Mcdougal R.L."/>
        </authorList>
    </citation>
    <scope>NUCLEOTIDE SEQUENCE [LARGE SCALE GENOMIC DNA]</scope>
    <source>
        <strain evidence="8">Chile6</strain>
        <strain evidence="7">Chile7</strain>
    </source>
</reference>
<gene>
    <name evidence="7" type="ORF">BBJ29_006250</name>
    <name evidence="8" type="ORF">BBP00_00008020</name>
</gene>
<keyword evidence="2" id="KW-0813">Transport</keyword>
<dbReference type="InterPro" id="IPR045263">
    <property type="entry name" value="GLUT"/>
</dbReference>
<proteinExistence type="predicted"/>
<evidence type="ECO:0000313" key="10">
    <source>
        <dbReference type="Proteomes" id="UP000284657"/>
    </source>
</evidence>
<feature type="transmembrane region" description="Helical" evidence="6">
    <location>
        <begin position="28"/>
        <end position="54"/>
    </location>
</feature>
<accession>A0A3F2RH20</accession>
<dbReference type="AlphaFoldDB" id="A0A3F2RH20"/>
<evidence type="ECO:0000256" key="3">
    <source>
        <dbReference type="ARBA" id="ARBA00022692"/>
    </source>
</evidence>
<dbReference type="InterPro" id="IPR036259">
    <property type="entry name" value="MFS_trans_sf"/>
</dbReference>
<dbReference type="Proteomes" id="UP000277300">
    <property type="component" value="Unassembled WGS sequence"/>
</dbReference>
<evidence type="ECO:0000256" key="4">
    <source>
        <dbReference type="ARBA" id="ARBA00022989"/>
    </source>
</evidence>
<dbReference type="EMBL" id="MBAD02001603">
    <property type="protein sequence ID" value="RLN53127.1"/>
    <property type="molecule type" value="Genomic_DNA"/>
</dbReference>
<evidence type="ECO:0000313" key="9">
    <source>
        <dbReference type="Proteomes" id="UP000277300"/>
    </source>
</evidence>
<keyword evidence="3 6" id="KW-0812">Transmembrane</keyword>
<dbReference type="Gene3D" id="1.20.1250.20">
    <property type="entry name" value="MFS general substrate transporter like domains"/>
    <property type="match status" value="1"/>
</dbReference>
<dbReference type="Proteomes" id="UP000284657">
    <property type="component" value="Unassembled WGS sequence"/>
</dbReference>
<dbReference type="Pfam" id="PF00083">
    <property type="entry name" value="Sugar_tr"/>
    <property type="match status" value="1"/>
</dbReference>
<dbReference type="InterPro" id="IPR005828">
    <property type="entry name" value="MFS_sugar_transport-like"/>
</dbReference>
<evidence type="ECO:0000313" key="8">
    <source>
        <dbReference type="EMBL" id="RLN56418.1"/>
    </source>
</evidence>
<feature type="transmembrane region" description="Helical" evidence="6">
    <location>
        <begin position="66"/>
        <end position="88"/>
    </location>
</feature>
<evidence type="ECO:0000256" key="1">
    <source>
        <dbReference type="ARBA" id="ARBA00004370"/>
    </source>
</evidence>
<dbReference type="PANTHER" id="PTHR23503:SF8">
    <property type="entry name" value="FACILITATED GLUCOSE TRANSPORTER PROTEIN 1"/>
    <property type="match status" value="1"/>
</dbReference>
<evidence type="ECO:0000256" key="5">
    <source>
        <dbReference type="ARBA" id="ARBA00023136"/>
    </source>
</evidence>
<name>A0A3F2RH20_9STRA</name>
<dbReference type="EMBL" id="MBDO02000369">
    <property type="protein sequence ID" value="RLN56418.1"/>
    <property type="molecule type" value="Genomic_DNA"/>
</dbReference>
<dbReference type="PANTHER" id="PTHR23503">
    <property type="entry name" value="SOLUTE CARRIER FAMILY 2"/>
    <property type="match status" value="1"/>
</dbReference>
<dbReference type="GO" id="GO:0015149">
    <property type="term" value="F:hexose transmembrane transporter activity"/>
    <property type="evidence" value="ECO:0007669"/>
    <property type="project" value="TreeGrafter"/>
</dbReference>
<keyword evidence="5 6" id="KW-0472">Membrane</keyword>
<evidence type="ECO:0000256" key="6">
    <source>
        <dbReference type="SAM" id="Phobius"/>
    </source>
</evidence>
<feature type="transmembrane region" description="Helical" evidence="6">
    <location>
        <begin position="94"/>
        <end position="115"/>
    </location>
</feature>
<comment type="caution">
    <text evidence="8">The sequence shown here is derived from an EMBL/GenBank/DDBJ whole genome shotgun (WGS) entry which is preliminary data.</text>
</comment>
<organism evidence="8 9">
    <name type="scientific">Phytophthora kernoviae</name>
    <dbReference type="NCBI Taxonomy" id="325452"/>
    <lineage>
        <taxon>Eukaryota</taxon>
        <taxon>Sar</taxon>
        <taxon>Stramenopiles</taxon>
        <taxon>Oomycota</taxon>
        <taxon>Peronosporomycetes</taxon>
        <taxon>Peronosporales</taxon>
        <taxon>Peronosporaceae</taxon>
        <taxon>Phytophthora</taxon>
    </lineage>
</organism>
<keyword evidence="4 6" id="KW-1133">Transmembrane helix</keyword>
<sequence length="142" mass="15387">MTVVVIDGLNAIPVPIAALSKILRKCVILTWGTFVIVLCCVGMTFSLVYSVGWLCGAPGHLRVRGAVRICITVKGLCTVAIGIAFPYIEEVITNYSFTPFLATIVLPIVFIYFMVPETSDLTIAEIQDGLRSDEVSTSKSRS</sequence>
<comment type="subcellular location">
    <subcellularLocation>
        <location evidence="1">Membrane</location>
    </subcellularLocation>
</comment>